<name>A0A1H1M147_9CELL</name>
<protein>
    <submittedName>
        <fullName evidence="2">N-acetylglucosaminyl deacetylase, LmbE family</fullName>
    </submittedName>
</protein>
<evidence type="ECO:0000256" key="1">
    <source>
        <dbReference type="ARBA" id="ARBA00022833"/>
    </source>
</evidence>
<evidence type="ECO:0000313" key="2">
    <source>
        <dbReference type="EMBL" id="SDR79749.1"/>
    </source>
</evidence>
<dbReference type="EMBL" id="LT629776">
    <property type="protein sequence ID" value="SDR79749.1"/>
    <property type="molecule type" value="Genomic_DNA"/>
</dbReference>
<gene>
    <name evidence="2" type="ORF">SAMN04489860_0083</name>
</gene>
<dbReference type="eggNOG" id="COG2120">
    <property type="taxonomic scope" value="Bacteria"/>
</dbReference>
<proteinExistence type="predicted"/>
<dbReference type="GO" id="GO:0009312">
    <property type="term" value="P:oligosaccharide biosynthetic process"/>
    <property type="evidence" value="ECO:0007669"/>
    <property type="project" value="InterPro"/>
</dbReference>
<dbReference type="Pfam" id="PF02585">
    <property type="entry name" value="PIG-L"/>
    <property type="match status" value="1"/>
</dbReference>
<dbReference type="SUPFAM" id="SSF53335">
    <property type="entry name" value="S-adenosyl-L-methionine-dependent methyltransferases"/>
    <property type="match status" value="1"/>
</dbReference>
<organism evidence="2 3">
    <name type="scientific">Paraoerskovia marina</name>
    <dbReference type="NCBI Taxonomy" id="545619"/>
    <lineage>
        <taxon>Bacteria</taxon>
        <taxon>Bacillati</taxon>
        <taxon>Actinomycetota</taxon>
        <taxon>Actinomycetes</taxon>
        <taxon>Micrococcales</taxon>
        <taxon>Cellulomonadaceae</taxon>
        <taxon>Paraoerskovia</taxon>
    </lineage>
</organism>
<dbReference type="eggNOG" id="COG4976">
    <property type="taxonomic scope" value="Bacteria"/>
</dbReference>
<dbReference type="CDD" id="cd02440">
    <property type="entry name" value="AdoMet_MTases"/>
    <property type="match status" value="1"/>
</dbReference>
<evidence type="ECO:0000313" key="3">
    <source>
        <dbReference type="Proteomes" id="UP000185663"/>
    </source>
</evidence>
<keyword evidence="3" id="KW-1185">Reference proteome</keyword>
<dbReference type="SUPFAM" id="SSF102588">
    <property type="entry name" value="LmbE-like"/>
    <property type="match status" value="1"/>
</dbReference>
<dbReference type="InterPro" id="IPR029063">
    <property type="entry name" value="SAM-dependent_MTases_sf"/>
</dbReference>
<dbReference type="PANTHER" id="PTHR12993">
    <property type="entry name" value="N-ACETYLGLUCOSAMINYL-PHOSPHATIDYLINOSITOL DE-N-ACETYLASE-RELATED"/>
    <property type="match status" value="1"/>
</dbReference>
<sequence length="461" mass="50522">MVSFDHRDPGTGESVWEAAGVRERGASWEPGPEIRHLVVLAAHPDDETLGAAGLLARAEAQGIRTSVVVATAGEGSHPDSSVRTRAELAAARRLELVEATAHAAPSAAVHLLGLGDGQLREQRDELLSSVGSILAATRGPTVVCAPWRGDGHRDHRILGEVAAALVDDDPRLRLLEYPVWAWHWADPREDDPLPWDRVVALHLTAQETAAKQRALRSHRSQVEPLSDRPGDEPVLHARMLAHFERDVEIFVDGGTRTTARDGAPSLPAEFFDDFYSGRADPWGFETRWYEERKRALTLAALPRRRFASTLEVGCSTGVLTAELAGRSDRVLGIDIARAPLEVARRRLGPAVELGTFRTPHEWPTGRFDLVVLSEVGYYWGARDLELGIWRAVDSLTDDGVLVACHWRHPVPEYPTTGDEVHAALLTLSGLVTIARHEEEDFVLDVLVPPPGDSVARQEGLL</sequence>
<accession>A0A1H1M147</accession>
<dbReference type="GO" id="GO:0008757">
    <property type="term" value="F:S-adenosylmethionine-dependent methyltransferase activity"/>
    <property type="evidence" value="ECO:0007669"/>
    <property type="project" value="InterPro"/>
</dbReference>
<dbReference type="Proteomes" id="UP000185663">
    <property type="component" value="Chromosome I"/>
</dbReference>
<dbReference type="InterPro" id="IPR008715">
    <property type="entry name" value="SAM-MeTfrase_NodS-like"/>
</dbReference>
<dbReference type="Gene3D" id="3.40.50.150">
    <property type="entry name" value="Vaccinia Virus protein VP39"/>
    <property type="match status" value="1"/>
</dbReference>
<dbReference type="Gene3D" id="3.40.50.10320">
    <property type="entry name" value="LmbE-like"/>
    <property type="match status" value="1"/>
</dbReference>
<dbReference type="OrthoDB" id="116799at2"/>
<dbReference type="RefSeq" id="WP_083371151.1">
    <property type="nucleotide sequence ID" value="NZ_LT629776.1"/>
</dbReference>
<keyword evidence="1" id="KW-0862">Zinc</keyword>
<dbReference type="PANTHER" id="PTHR12993:SF11">
    <property type="entry name" value="N-ACETYLGLUCOSAMINYL-PHOSPHATIDYLINOSITOL DE-N-ACETYLASE"/>
    <property type="match status" value="1"/>
</dbReference>
<dbReference type="Pfam" id="PF05401">
    <property type="entry name" value="NodS"/>
    <property type="match status" value="1"/>
</dbReference>
<dbReference type="GO" id="GO:0016137">
    <property type="term" value="P:glycoside metabolic process"/>
    <property type="evidence" value="ECO:0007669"/>
    <property type="project" value="UniProtKB-ARBA"/>
</dbReference>
<dbReference type="InterPro" id="IPR024078">
    <property type="entry name" value="LmbE-like_dom_sf"/>
</dbReference>
<dbReference type="InterPro" id="IPR003737">
    <property type="entry name" value="GlcNAc_PI_deacetylase-related"/>
</dbReference>
<dbReference type="GO" id="GO:0016811">
    <property type="term" value="F:hydrolase activity, acting on carbon-nitrogen (but not peptide) bonds, in linear amides"/>
    <property type="evidence" value="ECO:0007669"/>
    <property type="project" value="TreeGrafter"/>
</dbReference>
<dbReference type="STRING" id="545619.SAMN04489860_0083"/>
<reference evidence="2 3" key="1">
    <citation type="submission" date="2016-10" db="EMBL/GenBank/DDBJ databases">
        <authorList>
            <person name="de Groot N.N."/>
        </authorList>
    </citation>
    <scope>NUCLEOTIDE SEQUENCE [LARGE SCALE GENOMIC DNA]</scope>
    <source>
        <strain evidence="2 3">DSM 22126</strain>
    </source>
</reference>
<dbReference type="AlphaFoldDB" id="A0A1H1M147"/>